<evidence type="ECO:0000256" key="2">
    <source>
        <dbReference type="SAM" id="Phobius"/>
    </source>
</evidence>
<feature type="signal peptide" evidence="3">
    <location>
        <begin position="1"/>
        <end position="22"/>
    </location>
</feature>
<dbReference type="EMBL" id="JARVKF010000057">
    <property type="protein sequence ID" value="KAK9423776.1"/>
    <property type="molecule type" value="Genomic_DNA"/>
</dbReference>
<feature type="transmembrane region" description="Helical" evidence="2">
    <location>
        <begin position="778"/>
        <end position="801"/>
    </location>
</feature>
<evidence type="ECO:0000256" key="3">
    <source>
        <dbReference type="SAM" id="SignalP"/>
    </source>
</evidence>
<feature type="compositionally biased region" description="Low complexity" evidence="1">
    <location>
        <begin position="437"/>
        <end position="450"/>
    </location>
</feature>
<accession>A0ABR2VB74</accession>
<dbReference type="Proteomes" id="UP001408356">
    <property type="component" value="Unassembled WGS sequence"/>
</dbReference>
<proteinExistence type="predicted"/>
<name>A0ABR2VB74_9PEZI</name>
<feature type="region of interest" description="Disordered" evidence="1">
    <location>
        <begin position="437"/>
        <end position="472"/>
    </location>
</feature>
<keyword evidence="2" id="KW-0812">Transmembrane</keyword>
<evidence type="ECO:0000313" key="5">
    <source>
        <dbReference type="Proteomes" id="UP001408356"/>
    </source>
</evidence>
<sequence length="892" mass="93866">MAFSSICLSFLMLSGELGLLVAAQDQQVQFNQVINLNGDMQLNRLVFPDNSKIETFSQAQKQMIVNQNPNPLSANHVVGSTGQPFVQLSQNSMTIQTNKATDLVGAQVEMSIDPNIIQQMGVSPDNTFVAQLSSDRQAWVIMEGIKSVNTTDNTVRMIKMTTLDGEYMAVGRQTVETSNVLTTFNQNQQVQIAGSGLQEVEFTDGFRMSIRASQPMTLKTDVVNGISSSMTPGGIMSVNNYRYKVTSNLAGVATDLNSMVAVVQLPLNAQRIMTMAQQMGAQPNSAISLGVAQRVVLQNPGGSSVQNLQRRQDPSSASSATSSTSAADAAASSGSTSAATDSTAAADTASSTSTSAQAASTPIQNGANQPATAATQTQAAIPAATQLLLSPTFSPVSAQALLDSQNNRIAIPVSQIDGEFIITMGMTGSGTIQVTPASSGTAAGAQGQPAISAAGAQPSQQPEGNPTAGAPATGSVLARQAAAAPQGNIVMTMAQLQEMAQRQATGGVVPVWSMMSSYVTQQAAQPQGSLVKGRTVKGFKAVPFKDVVCEVAATGSDMSYTTPPITTATSYGAIETFSALQSAPALLTRFTPSAQCSTDWFWDTGVLRSSSTAFSDAAHNTQWNTCQPYNVTKPTYSAGICPERSEFKSVTQVSWDGVTESYYVGACCAITASLQAYDSGDATGLYGCIATVTSSQVAATWVQENYEPTAVISKGPITVIAEPLYMVWHQGDTSLHPESDASSLRAAMGLAMPSSTSTNPATMVEYHSTTTNKISPGAIAGVAVGFAVCVIGMGILCYIIFVRRKRIKTSPSKPTETGERIGNPNAWSNREVYGGSLQLEIPNNANKTHSFVELNNVESTGSRTPQTPYTPQMLGRAKNDDMFTVEQKMLLR</sequence>
<feature type="region of interest" description="Disordered" evidence="1">
    <location>
        <begin position="351"/>
        <end position="371"/>
    </location>
</feature>
<keyword evidence="3" id="KW-0732">Signal</keyword>
<feature type="chain" id="PRO_5047482940" evidence="3">
    <location>
        <begin position="23"/>
        <end position="892"/>
    </location>
</feature>
<feature type="region of interest" description="Disordered" evidence="1">
    <location>
        <begin position="301"/>
        <end position="339"/>
    </location>
</feature>
<protein>
    <submittedName>
        <fullName evidence="4">Uncharacterized protein</fullName>
    </submittedName>
</protein>
<keyword evidence="2" id="KW-1133">Transmembrane helix</keyword>
<feature type="compositionally biased region" description="Polar residues" evidence="1">
    <location>
        <begin position="856"/>
        <end position="870"/>
    </location>
</feature>
<evidence type="ECO:0000256" key="1">
    <source>
        <dbReference type="SAM" id="MobiDB-lite"/>
    </source>
</evidence>
<keyword evidence="5" id="KW-1185">Reference proteome</keyword>
<feature type="compositionally biased region" description="Low complexity" evidence="1">
    <location>
        <begin position="315"/>
        <end position="339"/>
    </location>
</feature>
<organism evidence="4 5">
    <name type="scientific">Seiridium unicorne</name>
    <dbReference type="NCBI Taxonomy" id="138068"/>
    <lineage>
        <taxon>Eukaryota</taxon>
        <taxon>Fungi</taxon>
        <taxon>Dikarya</taxon>
        <taxon>Ascomycota</taxon>
        <taxon>Pezizomycotina</taxon>
        <taxon>Sordariomycetes</taxon>
        <taxon>Xylariomycetidae</taxon>
        <taxon>Amphisphaeriales</taxon>
        <taxon>Sporocadaceae</taxon>
        <taxon>Seiridium</taxon>
    </lineage>
</organism>
<feature type="region of interest" description="Disordered" evidence="1">
    <location>
        <begin position="856"/>
        <end position="875"/>
    </location>
</feature>
<keyword evidence="2" id="KW-0472">Membrane</keyword>
<evidence type="ECO:0000313" key="4">
    <source>
        <dbReference type="EMBL" id="KAK9423776.1"/>
    </source>
</evidence>
<comment type="caution">
    <text evidence="4">The sequence shown here is derived from an EMBL/GenBank/DDBJ whole genome shotgun (WGS) entry which is preliminary data.</text>
</comment>
<reference evidence="4 5" key="1">
    <citation type="journal article" date="2024" name="J. Plant Pathol.">
        <title>Sequence and assembly of the genome of Seiridium unicorne, isolate CBS 538.82, causal agent of cypress canker disease.</title>
        <authorList>
            <person name="Scali E."/>
            <person name="Rocca G.D."/>
            <person name="Danti R."/>
            <person name="Garbelotto M."/>
            <person name="Barberini S."/>
            <person name="Baroncelli R."/>
            <person name="Emiliani G."/>
        </authorList>
    </citation>
    <scope>NUCLEOTIDE SEQUENCE [LARGE SCALE GENOMIC DNA]</scope>
    <source>
        <strain evidence="4 5">BM-138-508</strain>
    </source>
</reference>
<gene>
    <name evidence="4" type="ORF">SUNI508_03792</name>
</gene>